<dbReference type="PANTHER" id="PTHR33048:SF47">
    <property type="entry name" value="INTEGRAL MEMBRANE PROTEIN-RELATED"/>
    <property type="match status" value="1"/>
</dbReference>
<dbReference type="AlphaFoldDB" id="A0A7C8M4B8"/>
<keyword evidence="4 6" id="KW-0472">Membrane</keyword>
<evidence type="ECO:0000256" key="3">
    <source>
        <dbReference type="ARBA" id="ARBA00022989"/>
    </source>
</evidence>
<sequence>MSKGGIGPAAVQAFLKGPSSKAPPGVVQNLDNPSNRNGQALAVAIVCIALSAGATIARLYSRLFITKKLRIEDYLGLGAFLPFIGVAWCFFDYRQNVGFFVHQWDLRGRVLIDTGVISFVIGITYSLVMLMLKSAILLEWIRIFVLNRTNNTFFWVSTILVIVNIGVYFAAIITTIAACRPTERVWKFWITGKCIDRKTRDVTNAVFNLIIDIFILLLPQRIVWRLHMSGRRKFGISVVFSVGLLVVATATGRLYSTVTLDYPSDLTKPFDTTYGFSQTLLWAFAEIACIFLVFCVPALPKLFAEHGIVSQIAASWRSWTRLGPRESSKDDSHNVQWPRTIGSAPSTPRRVPHTFGLTDLEGGTQNSLTELADMRNNYIEQAGGKHNPPSDFDIVKTVDIDHHDDAASKTSATPIIDLQHPWAKH</sequence>
<dbReference type="Proteomes" id="UP000481861">
    <property type="component" value="Unassembled WGS sequence"/>
</dbReference>
<evidence type="ECO:0000259" key="7">
    <source>
        <dbReference type="Pfam" id="PF20684"/>
    </source>
</evidence>
<dbReference type="PANTHER" id="PTHR33048">
    <property type="entry name" value="PTH11-LIKE INTEGRAL MEMBRANE PROTEIN (AFU_ORTHOLOGUE AFUA_5G11245)"/>
    <property type="match status" value="1"/>
</dbReference>
<dbReference type="InterPro" id="IPR049326">
    <property type="entry name" value="Rhodopsin_dom_fungi"/>
</dbReference>
<proteinExistence type="inferred from homology"/>
<comment type="subcellular location">
    <subcellularLocation>
        <location evidence="1">Membrane</location>
        <topology evidence="1">Multi-pass membrane protein</topology>
    </subcellularLocation>
</comment>
<dbReference type="GO" id="GO:0016020">
    <property type="term" value="C:membrane"/>
    <property type="evidence" value="ECO:0007669"/>
    <property type="project" value="UniProtKB-SubCell"/>
</dbReference>
<accession>A0A7C8M4B8</accession>
<evidence type="ECO:0000256" key="4">
    <source>
        <dbReference type="ARBA" id="ARBA00023136"/>
    </source>
</evidence>
<evidence type="ECO:0000256" key="6">
    <source>
        <dbReference type="SAM" id="Phobius"/>
    </source>
</evidence>
<keyword evidence="3 6" id="KW-1133">Transmembrane helix</keyword>
<name>A0A7C8M4B8_9PLEO</name>
<comment type="caution">
    <text evidence="8">The sequence shown here is derived from an EMBL/GenBank/DDBJ whole genome shotgun (WGS) entry which is preliminary data.</text>
</comment>
<keyword evidence="9" id="KW-1185">Reference proteome</keyword>
<dbReference type="Pfam" id="PF20684">
    <property type="entry name" value="Fung_rhodopsin"/>
    <property type="match status" value="1"/>
</dbReference>
<feature type="transmembrane region" description="Helical" evidence="6">
    <location>
        <begin position="153"/>
        <end position="178"/>
    </location>
</feature>
<feature type="transmembrane region" description="Helical" evidence="6">
    <location>
        <begin position="205"/>
        <end position="224"/>
    </location>
</feature>
<evidence type="ECO:0000313" key="9">
    <source>
        <dbReference type="Proteomes" id="UP000481861"/>
    </source>
</evidence>
<feature type="transmembrane region" description="Helical" evidence="6">
    <location>
        <begin position="236"/>
        <end position="255"/>
    </location>
</feature>
<dbReference type="EMBL" id="JAADJZ010000019">
    <property type="protein sequence ID" value="KAF2868356.1"/>
    <property type="molecule type" value="Genomic_DNA"/>
</dbReference>
<dbReference type="InterPro" id="IPR052337">
    <property type="entry name" value="SAT4-like"/>
</dbReference>
<organism evidence="8 9">
    <name type="scientific">Massariosphaeria phaeospora</name>
    <dbReference type="NCBI Taxonomy" id="100035"/>
    <lineage>
        <taxon>Eukaryota</taxon>
        <taxon>Fungi</taxon>
        <taxon>Dikarya</taxon>
        <taxon>Ascomycota</taxon>
        <taxon>Pezizomycotina</taxon>
        <taxon>Dothideomycetes</taxon>
        <taxon>Pleosporomycetidae</taxon>
        <taxon>Pleosporales</taxon>
        <taxon>Pleosporales incertae sedis</taxon>
        <taxon>Massariosphaeria</taxon>
    </lineage>
</organism>
<feature type="transmembrane region" description="Helical" evidence="6">
    <location>
        <begin position="111"/>
        <end position="132"/>
    </location>
</feature>
<evidence type="ECO:0000256" key="2">
    <source>
        <dbReference type="ARBA" id="ARBA00022692"/>
    </source>
</evidence>
<protein>
    <recommendedName>
        <fullName evidence="7">Rhodopsin domain-containing protein</fullName>
    </recommendedName>
</protein>
<evidence type="ECO:0000256" key="1">
    <source>
        <dbReference type="ARBA" id="ARBA00004141"/>
    </source>
</evidence>
<evidence type="ECO:0000313" key="8">
    <source>
        <dbReference type="EMBL" id="KAF2868356.1"/>
    </source>
</evidence>
<gene>
    <name evidence="8" type="ORF">BDV95DRAFT_621399</name>
</gene>
<evidence type="ECO:0000256" key="5">
    <source>
        <dbReference type="ARBA" id="ARBA00038359"/>
    </source>
</evidence>
<comment type="similarity">
    <text evidence="5">Belongs to the SAT4 family.</text>
</comment>
<feature type="transmembrane region" description="Helical" evidence="6">
    <location>
        <begin position="73"/>
        <end position="91"/>
    </location>
</feature>
<dbReference type="OrthoDB" id="3796803at2759"/>
<feature type="domain" description="Rhodopsin" evidence="7">
    <location>
        <begin position="57"/>
        <end position="304"/>
    </location>
</feature>
<keyword evidence="2 6" id="KW-0812">Transmembrane</keyword>
<reference evidence="8 9" key="1">
    <citation type="submission" date="2020-01" db="EMBL/GenBank/DDBJ databases">
        <authorList>
            <consortium name="DOE Joint Genome Institute"/>
            <person name="Haridas S."/>
            <person name="Albert R."/>
            <person name="Binder M."/>
            <person name="Bloem J."/>
            <person name="Labutti K."/>
            <person name="Salamov A."/>
            <person name="Andreopoulos B."/>
            <person name="Baker S.E."/>
            <person name="Barry K."/>
            <person name="Bills G."/>
            <person name="Bluhm B.H."/>
            <person name="Cannon C."/>
            <person name="Castanera R."/>
            <person name="Culley D.E."/>
            <person name="Daum C."/>
            <person name="Ezra D."/>
            <person name="Gonzalez J.B."/>
            <person name="Henrissat B."/>
            <person name="Kuo A."/>
            <person name="Liang C."/>
            <person name="Lipzen A."/>
            <person name="Lutzoni F."/>
            <person name="Magnuson J."/>
            <person name="Mondo S."/>
            <person name="Nolan M."/>
            <person name="Ohm R."/>
            <person name="Pangilinan J."/>
            <person name="Park H.-J.H."/>
            <person name="Ramirez L."/>
            <person name="Alfaro M."/>
            <person name="Sun H."/>
            <person name="Tritt A."/>
            <person name="Yoshinaga Y."/>
            <person name="Zwiers L.-H.L."/>
            <person name="Turgeon B.G."/>
            <person name="Goodwin S.B."/>
            <person name="Spatafora J.W."/>
            <person name="Crous P.W."/>
            <person name="Grigoriev I.V."/>
        </authorList>
    </citation>
    <scope>NUCLEOTIDE SEQUENCE [LARGE SCALE GENOMIC DNA]</scope>
    <source>
        <strain evidence="8 9">CBS 611.86</strain>
    </source>
</reference>
<feature type="transmembrane region" description="Helical" evidence="6">
    <location>
        <begin position="275"/>
        <end position="299"/>
    </location>
</feature>
<feature type="transmembrane region" description="Helical" evidence="6">
    <location>
        <begin position="40"/>
        <end position="61"/>
    </location>
</feature>